<evidence type="ECO:0000256" key="2">
    <source>
        <dbReference type="ARBA" id="ARBA00022519"/>
    </source>
</evidence>
<keyword evidence="4" id="KW-0472">Membrane</keyword>
<dbReference type="PANTHER" id="PTHR34990">
    <property type="entry name" value="UDP-2,3-DIACYLGLUCOSAMINE HYDROLASE-RELATED"/>
    <property type="match status" value="1"/>
</dbReference>
<evidence type="ECO:0000256" key="1">
    <source>
        <dbReference type="ARBA" id="ARBA00022475"/>
    </source>
</evidence>
<dbReference type="Pfam" id="PF00149">
    <property type="entry name" value="Metallophos"/>
    <property type="match status" value="1"/>
</dbReference>
<evidence type="ECO:0000313" key="10">
    <source>
        <dbReference type="Proteomes" id="UP000629596"/>
    </source>
</evidence>
<dbReference type="SUPFAM" id="SSF56300">
    <property type="entry name" value="Metallo-dependent phosphatases"/>
    <property type="match status" value="1"/>
</dbReference>
<dbReference type="PANTHER" id="PTHR34990:SF2">
    <property type="entry name" value="BLL8164 PROTEIN"/>
    <property type="match status" value="1"/>
</dbReference>
<dbReference type="EMBL" id="QREV01000003">
    <property type="protein sequence ID" value="RDU50815.1"/>
    <property type="molecule type" value="Genomic_DNA"/>
</dbReference>
<accession>A0A3D8HIJ9</accession>
<evidence type="ECO:0000313" key="7">
    <source>
        <dbReference type="EMBL" id="MBC8600517.1"/>
    </source>
</evidence>
<keyword evidence="2" id="KW-0997">Cell inner membrane</keyword>
<feature type="domain" description="Calcineurin-like phosphoesterase" evidence="6">
    <location>
        <begin position="8"/>
        <end position="208"/>
    </location>
</feature>
<reference evidence="7 10" key="2">
    <citation type="submission" date="2020-08" db="EMBL/GenBank/DDBJ databases">
        <title>Genome public.</title>
        <authorList>
            <person name="Liu C."/>
            <person name="Sun Q."/>
        </authorList>
    </citation>
    <scope>NUCLEOTIDE SEQUENCE [LARGE SCALE GENOMIC DNA]</scope>
    <source>
        <strain evidence="7 10">426_9</strain>
    </source>
</reference>
<dbReference type="AlphaFoldDB" id="A0A3D8HIJ9"/>
<dbReference type="GO" id="GO:0008758">
    <property type="term" value="F:UDP-2,3-diacylglucosamine hydrolase activity"/>
    <property type="evidence" value="ECO:0007669"/>
    <property type="project" value="TreeGrafter"/>
</dbReference>
<dbReference type="Proteomes" id="UP000256321">
    <property type="component" value="Unassembled WGS sequence"/>
</dbReference>
<dbReference type="Proteomes" id="UP000629596">
    <property type="component" value="Unassembled WGS sequence"/>
</dbReference>
<evidence type="ECO:0000256" key="4">
    <source>
        <dbReference type="ARBA" id="ARBA00023136"/>
    </source>
</evidence>
<dbReference type="GO" id="GO:0009245">
    <property type="term" value="P:lipid A biosynthetic process"/>
    <property type="evidence" value="ECO:0007669"/>
    <property type="project" value="TreeGrafter"/>
</dbReference>
<dbReference type="CDD" id="cd07398">
    <property type="entry name" value="MPP_YbbF-LpxH"/>
    <property type="match status" value="1"/>
</dbReference>
<proteinExistence type="predicted"/>
<evidence type="ECO:0000259" key="6">
    <source>
        <dbReference type="Pfam" id="PF00149"/>
    </source>
</evidence>
<dbReference type="InterPro" id="IPR004843">
    <property type="entry name" value="Calcineurin-like_PHP"/>
</dbReference>
<reference evidence="8 9" key="1">
    <citation type="submission" date="2018-07" db="EMBL/GenBank/DDBJ databases">
        <title>Parabacteroides acidifaciens nov. sp., isolated from human feces.</title>
        <authorList>
            <person name="Wang Y.J."/>
        </authorList>
    </citation>
    <scope>NUCLEOTIDE SEQUENCE [LARGE SCALE GENOMIC DNA]</scope>
    <source>
        <strain evidence="8 9">426-9</strain>
    </source>
</reference>
<name>A0A3D8HIJ9_9BACT</name>
<keyword evidence="5" id="KW-0464">Manganese</keyword>
<protein>
    <submittedName>
        <fullName evidence="8">UDP-2,3-diacylglucosamine diphosphatase</fullName>
    </submittedName>
</protein>
<dbReference type="RefSeq" id="WP_115498038.1">
    <property type="nucleotide sequence ID" value="NZ_JACRTI010000003.1"/>
</dbReference>
<evidence type="ECO:0000256" key="3">
    <source>
        <dbReference type="ARBA" id="ARBA00022723"/>
    </source>
</evidence>
<evidence type="ECO:0000256" key="5">
    <source>
        <dbReference type="ARBA" id="ARBA00023211"/>
    </source>
</evidence>
<organism evidence="8 9">
    <name type="scientific">Parabacteroides acidifaciens</name>
    <dbReference type="NCBI Taxonomy" id="2290935"/>
    <lineage>
        <taxon>Bacteria</taxon>
        <taxon>Pseudomonadati</taxon>
        <taxon>Bacteroidota</taxon>
        <taxon>Bacteroidia</taxon>
        <taxon>Bacteroidales</taxon>
        <taxon>Tannerellaceae</taxon>
        <taxon>Parabacteroides</taxon>
    </lineage>
</organism>
<keyword evidence="3" id="KW-0479">Metal-binding</keyword>
<dbReference type="GO" id="GO:0046872">
    <property type="term" value="F:metal ion binding"/>
    <property type="evidence" value="ECO:0007669"/>
    <property type="project" value="UniProtKB-KW"/>
</dbReference>
<dbReference type="InterPro" id="IPR043461">
    <property type="entry name" value="LpxH-like"/>
</dbReference>
<comment type="caution">
    <text evidence="8">The sequence shown here is derived from an EMBL/GenBank/DDBJ whole genome shotgun (WGS) entry which is preliminary data.</text>
</comment>
<gene>
    <name evidence="8" type="ORF">DWU89_02160</name>
    <name evidence="7" type="ORF">H8784_02135</name>
</gene>
<evidence type="ECO:0000313" key="8">
    <source>
        <dbReference type="EMBL" id="RDU50815.1"/>
    </source>
</evidence>
<dbReference type="EMBL" id="JACRTI010000003">
    <property type="protein sequence ID" value="MBC8600517.1"/>
    <property type="molecule type" value="Genomic_DNA"/>
</dbReference>
<dbReference type="Gene3D" id="3.60.21.10">
    <property type="match status" value="1"/>
</dbReference>
<keyword evidence="10" id="KW-1185">Reference proteome</keyword>
<evidence type="ECO:0000313" key="9">
    <source>
        <dbReference type="Proteomes" id="UP000256321"/>
    </source>
</evidence>
<dbReference type="InterPro" id="IPR029052">
    <property type="entry name" value="Metallo-depent_PP-like"/>
</dbReference>
<sequence>MKLRKYYPTIVLSDIHLGSEHSRTTEVTNFLKHVNCDRLILNGDIIDGWQLQKPGRRWKQQHTDFFKVLMKMMEKQGTEIIYVRGNHDDFLDNLVPFSFSNLIIVKDYILNSHGKRYLVTHGDIFDTITTNMRWLAMLGDMGYTFLLWLNRIYNQRREKAGKPYFSLSQHVKHRVKSAVSYISDFEKELVKLAEVKKLDGIICGHIHQAANVWYGNIHYLNSGDWVESLTALVENEQGEWNIVSYSKEEYGQEETQSSNLLYAEVI</sequence>
<dbReference type="GO" id="GO:0016020">
    <property type="term" value="C:membrane"/>
    <property type="evidence" value="ECO:0007669"/>
    <property type="project" value="GOC"/>
</dbReference>
<keyword evidence="1" id="KW-1003">Cell membrane</keyword>